<keyword evidence="3" id="KW-0328">Glycosyltransferase</keyword>
<dbReference type="Pfam" id="PF03734">
    <property type="entry name" value="YkuD"/>
    <property type="match status" value="1"/>
</dbReference>
<dbReference type="Gene3D" id="2.40.440.10">
    <property type="entry name" value="L,D-transpeptidase catalytic domain-like"/>
    <property type="match status" value="1"/>
</dbReference>
<keyword evidence="4" id="KW-0808">Transferase</keyword>
<dbReference type="OrthoDB" id="8402157at2"/>
<proteinExistence type="inferred from homology"/>
<keyword evidence="6 9" id="KW-0133">Cell shape</keyword>
<dbReference type="STRING" id="370622.LA66_04220"/>
<dbReference type="FunFam" id="2.40.440.10:FF:000002">
    <property type="entry name" value="L,D-transpeptidase ErfK/SrfK"/>
    <property type="match status" value="1"/>
</dbReference>
<dbReference type="GO" id="GO:0005576">
    <property type="term" value="C:extracellular region"/>
    <property type="evidence" value="ECO:0007669"/>
    <property type="project" value="TreeGrafter"/>
</dbReference>
<dbReference type="InterPro" id="IPR005490">
    <property type="entry name" value="LD_TPept_cat_dom"/>
</dbReference>
<evidence type="ECO:0000256" key="6">
    <source>
        <dbReference type="ARBA" id="ARBA00022960"/>
    </source>
</evidence>
<name>A0A0B1Q619_9HYPH</name>
<dbReference type="PANTHER" id="PTHR30582">
    <property type="entry name" value="L,D-TRANSPEPTIDASE"/>
    <property type="match status" value="1"/>
</dbReference>
<evidence type="ECO:0000259" key="10">
    <source>
        <dbReference type="PROSITE" id="PS52029"/>
    </source>
</evidence>
<comment type="caution">
    <text evidence="11">The sequence shown here is derived from an EMBL/GenBank/DDBJ whole genome shotgun (WGS) entry which is preliminary data.</text>
</comment>
<keyword evidence="7 9" id="KW-0573">Peptidoglycan synthesis</keyword>
<dbReference type="UniPathway" id="UPA00219"/>
<evidence type="ECO:0000256" key="2">
    <source>
        <dbReference type="ARBA" id="ARBA00005992"/>
    </source>
</evidence>
<dbReference type="SUPFAM" id="SSF141523">
    <property type="entry name" value="L,D-transpeptidase catalytic domain-like"/>
    <property type="match status" value="1"/>
</dbReference>
<comment type="pathway">
    <text evidence="1 9">Cell wall biogenesis; peptidoglycan biosynthesis.</text>
</comment>
<protein>
    <recommendedName>
        <fullName evidence="10">L,D-TPase catalytic domain-containing protein</fullName>
    </recommendedName>
</protein>
<evidence type="ECO:0000256" key="8">
    <source>
        <dbReference type="ARBA" id="ARBA00023316"/>
    </source>
</evidence>
<dbReference type="InterPro" id="IPR050979">
    <property type="entry name" value="LD-transpeptidase"/>
</dbReference>
<dbReference type="Proteomes" id="UP000030826">
    <property type="component" value="Unassembled WGS sequence"/>
</dbReference>
<dbReference type="GO" id="GO:0018104">
    <property type="term" value="P:peptidoglycan-protein cross-linking"/>
    <property type="evidence" value="ECO:0007669"/>
    <property type="project" value="TreeGrafter"/>
</dbReference>
<evidence type="ECO:0000313" key="11">
    <source>
        <dbReference type="EMBL" id="KHJ55839.1"/>
    </source>
</evidence>
<gene>
    <name evidence="11" type="ORF">LA66_04220</name>
</gene>
<dbReference type="PROSITE" id="PS51318">
    <property type="entry name" value="TAT"/>
    <property type="match status" value="1"/>
</dbReference>
<evidence type="ECO:0000256" key="3">
    <source>
        <dbReference type="ARBA" id="ARBA00022676"/>
    </source>
</evidence>
<dbReference type="PROSITE" id="PS52029">
    <property type="entry name" value="LD_TPASE"/>
    <property type="match status" value="1"/>
</dbReference>
<dbReference type="InterPro" id="IPR006311">
    <property type="entry name" value="TAT_signal"/>
</dbReference>
<dbReference type="GO" id="GO:0071972">
    <property type="term" value="F:peptidoglycan L,D-transpeptidase activity"/>
    <property type="evidence" value="ECO:0007669"/>
    <property type="project" value="TreeGrafter"/>
</dbReference>
<keyword evidence="5" id="KW-0378">Hydrolase</keyword>
<sequence length="235" mass="25853">MTDIIDFNGLTRRHLLVGLGASAALALAGCTTANRASIADTPSRGNLPPEYLAAYGPIDDGGFTIPAIDLKRMDPQFLRREVAYNGPEAPGTIIIDTPTRFAYLIQPGGTAMRYGVGIGRDGFAWDGRARVQFKRRWPRWTPPSEMIARQPELEQYRQGMEPGLMNPLGARALYLFQNGKDTLYRLHGTPEWWTIGKAVSSGCVRFMNHDIIDLYDRAADGATVIVNQQSGAITV</sequence>
<keyword evidence="8 9" id="KW-0961">Cell wall biogenesis/degradation</keyword>
<dbReference type="RefSeq" id="WP_039188882.1">
    <property type="nucleotide sequence ID" value="NZ_JRFJ01000001.1"/>
</dbReference>
<feature type="domain" description="L,D-TPase catalytic" evidence="10">
    <location>
        <begin position="91"/>
        <end position="227"/>
    </location>
</feature>
<dbReference type="EMBL" id="JRFJ01000001">
    <property type="protein sequence ID" value="KHJ55839.1"/>
    <property type="molecule type" value="Genomic_DNA"/>
</dbReference>
<feature type="active site" description="Nucleophile" evidence="9">
    <location>
        <position position="203"/>
    </location>
</feature>
<dbReference type="GO" id="GO:0008360">
    <property type="term" value="P:regulation of cell shape"/>
    <property type="evidence" value="ECO:0007669"/>
    <property type="project" value="UniProtKB-UniRule"/>
</dbReference>
<evidence type="ECO:0000256" key="9">
    <source>
        <dbReference type="PROSITE-ProRule" id="PRU01373"/>
    </source>
</evidence>
<evidence type="ECO:0000313" key="12">
    <source>
        <dbReference type="Proteomes" id="UP000030826"/>
    </source>
</evidence>
<dbReference type="InterPro" id="IPR038063">
    <property type="entry name" value="Transpep_catalytic_dom"/>
</dbReference>
<evidence type="ECO:0000256" key="4">
    <source>
        <dbReference type="ARBA" id="ARBA00022679"/>
    </source>
</evidence>
<organism evidence="11 12">
    <name type="scientific">Aureimonas altamirensis</name>
    <dbReference type="NCBI Taxonomy" id="370622"/>
    <lineage>
        <taxon>Bacteria</taxon>
        <taxon>Pseudomonadati</taxon>
        <taxon>Pseudomonadota</taxon>
        <taxon>Alphaproteobacteria</taxon>
        <taxon>Hyphomicrobiales</taxon>
        <taxon>Aurantimonadaceae</taxon>
        <taxon>Aureimonas</taxon>
    </lineage>
</organism>
<feature type="active site" description="Proton donor/acceptor" evidence="9">
    <location>
        <position position="187"/>
    </location>
</feature>
<reference evidence="11 12" key="1">
    <citation type="submission" date="2014-09" db="EMBL/GenBank/DDBJ databases">
        <title>Isolation and characterization of Aurantimonas altamirensis ON-56566 from clinical sample following a dog bite.</title>
        <authorList>
            <person name="Eshaghi A."/>
            <person name="Li A."/>
            <person name="Shahinas D."/>
            <person name="Bahn P."/>
            <person name="Kus J.V."/>
            <person name="Patel S.N."/>
        </authorList>
    </citation>
    <scope>NUCLEOTIDE SEQUENCE [LARGE SCALE GENOMIC DNA]</scope>
    <source>
        <strain evidence="11 12">ON-56566</strain>
    </source>
</reference>
<evidence type="ECO:0000256" key="5">
    <source>
        <dbReference type="ARBA" id="ARBA00022801"/>
    </source>
</evidence>
<accession>A0A0B1Q619</accession>
<dbReference type="GO" id="GO:0016757">
    <property type="term" value="F:glycosyltransferase activity"/>
    <property type="evidence" value="ECO:0007669"/>
    <property type="project" value="UniProtKB-KW"/>
</dbReference>
<evidence type="ECO:0000256" key="1">
    <source>
        <dbReference type="ARBA" id="ARBA00004752"/>
    </source>
</evidence>
<dbReference type="CDD" id="cd16913">
    <property type="entry name" value="YkuD_like"/>
    <property type="match status" value="1"/>
</dbReference>
<dbReference type="PANTHER" id="PTHR30582:SF24">
    <property type="entry name" value="L,D-TRANSPEPTIDASE ERFK_SRFK-RELATED"/>
    <property type="match status" value="1"/>
</dbReference>
<evidence type="ECO:0000256" key="7">
    <source>
        <dbReference type="ARBA" id="ARBA00022984"/>
    </source>
</evidence>
<comment type="similarity">
    <text evidence="2">Belongs to the YkuD family.</text>
</comment>
<dbReference type="GO" id="GO:0071555">
    <property type="term" value="P:cell wall organization"/>
    <property type="evidence" value="ECO:0007669"/>
    <property type="project" value="UniProtKB-UniRule"/>
</dbReference>
<dbReference type="AlphaFoldDB" id="A0A0B1Q619"/>